<evidence type="ECO:0000313" key="1">
    <source>
        <dbReference type="EMBL" id="KTD33019.1"/>
    </source>
</evidence>
<sequence>MSLLLQIGLYDNKKPICILHIYYMILGPFWCQRDISWIRFKVDETKQISAEIAQISPENSELSTPWKTVTKGSWPTSNSRTRPLMRDTLNELALKDSNGKPLPVLEKGSIIFPPHAIAFAHAFGFSFDEYTHKNDSEGMPIEELKPVIVGLGLKIVGFAAI</sequence>
<proteinExistence type="predicted"/>
<protein>
    <submittedName>
        <fullName evidence="1">Uncharacterized protein</fullName>
    </submittedName>
</protein>
<dbReference type="Proteomes" id="UP000054725">
    <property type="component" value="Unassembled WGS sequence"/>
</dbReference>
<dbReference type="PATRIC" id="fig|45070.6.peg.2813"/>
<dbReference type="AlphaFoldDB" id="A0A0W0WL11"/>
<dbReference type="OrthoDB" id="5636019at2"/>
<gene>
    <name evidence="1" type="ORF">Lnau_2667</name>
</gene>
<evidence type="ECO:0000313" key="2">
    <source>
        <dbReference type="Proteomes" id="UP000054725"/>
    </source>
</evidence>
<dbReference type="EMBL" id="LNYO01000024">
    <property type="protein sequence ID" value="KTD33019.1"/>
    <property type="molecule type" value="Genomic_DNA"/>
</dbReference>
<name>A0A0W0WL11_9GAMM</name>
<comment type="caution">
    <text evidence="1">The sequence shown here is derived from an EMBL/GenBank/DDBJ whole genome shotgun (WGS) entry which is preliminary data.</text>
</comment>
<dbReference type="RefSeq" id="WP_058505649.1">
    <property type="nucleotide sequence ID" value="NZ_CAAAIF010000007.1"/>
</dbReference>
<keyword evidence="2" id="KW-1185">Reference proteome</keyword>
<organism evidence="1 2">
    <name type="scientific">Legionella nautarum</name>
    <dbReference type="NCBI Taxonomy" id="45070"/>
    <lineage>
        <taxon>Bacteria</taxon>
        <taxon>Pseudomonadati</taxon>
        <taxon>Pseudomonadota</taxon>
        <taxon>Gammaproteobacteria</taxon>
        <taxon>Legionellales</taxon>
        <taxon>Legionellaceae</taxon>
        <taxon>Legionella</taxon>
    </lineage>
</organism>
<accession>A0A0W0WL11</accession>
<reference evidence="1 2" key="1">
    <citation type="submission" date="2015-11" db="EMBL/GenBank/DDBJ databases">
        <title>Genomic analysis of 38 Legionella species identifies large and diverse effector repertoires.</title>
        <authorList>
            <person name="Burstein D."/>
            <person name="Amaro F."/>
            <person name="Zusman T."/>
            <person name="Lifshitz Z."/>
            <person name="Cohen O."/>
            <person name="Gilbert J.A."/>
            <person name="Pupko T."/>
            <person name="Shuman H.A."/>
            <person name="Segal G."/>
        </authorList>
    </citation>
    <scope>NUCLEOTIDE SEQUENCE [LARGE SCALE GENOMIC DNA]</scope>
    <source>
        <strain evidence="1 2">ATCC 49506</strain>
    </source>
</reference>